<keyword evidence="2" id="KW-0949">S-adenosyl-L-methionine</keyword>
<gene>
    <name evidence="3" type="ORF">PECUL_23A051820</name>
</gene>
<dbReference type="EMBL" id="OW240912">
    <property type="protein sequence ID" value="CAH2223594.1"/>
    <property type="molecule type" value="Genomic_DNA"/>
</dbReference>
<proteinExistence type="predicted"/>
<dbReference type="AlphaFoldDB" id="A0AAD1VL49"/>
<evidence type="ECO:0000313" key="3">
    <source>
        <dbReference type="EMBL" id="CAH2223594.1"/>
    </source>
</evidence>
<evidence type="ECO:0000256" key="2">
    <source>
        <dbReference type="ARBA" id="ARBA00022691"/>
    </source>
</evidence>
<dbReference type="Gene3D" id="3.40.50.150">
    <property type="entry name" value="Vaccinia Virus protein VP39"/>
    <property type="match status" value="1"/>
</dbReference>
<dbReference type="Pfam" id="PF10294">
    <property type="entry name" value="Methyltransf_16"/>
    <property type="match status" value="1"/>
</dbReference>
<dbReference type="Proteomes" id="UP001295444">
    <property type="component" value="Chromosome 01"/>
</dbReference>
<dbReference type="PANTHER" id="PTHR14614:SF1">
    <property type="entry name" value="METHYLTRANSFERASE-LIKE PROTEIN 21E PSEUDOGENE-RELATED"/>
    <property type="match status" value="1"/>
</dbReference>
<keyword evidence="4" id="KW-1185">Reference proteome</keyword>
<dbReference type="CDD" id="cd02440">
    <property type="entry name" value="AdoMet_MTases"/>
    <property type="match status" value="1"/>
</dbReference>
<dbReference type="GO" id="GO:0032259">
    <property type="term" value="P:methylation"/>
    <property type="evidence" value="ECO:0007669"/>
    <property type="project" value="UniProtKB-KW"/>
</dbReference>
<dbReference type="InterPro" id="IPR019410">
    <property type="entry name" value="Methyltransf_16"/>
</dbReference>
<evidence type="ECO:0000256" key="1">
    <source>
        <dbReference type="ARBA" id="ARBA00022603"/>
    </source>
</evidence>
<name>A0AAD1VL49_PELCU</name>
<sequence>MEDKQEKPTNDDFMVPAILERQYIPPYLTNVAWEGFTFAGHEIKIVEATDLYGATVWPSALVLCYFLEKYGEQISIEDQHVIELGAGTGLASIVASLMGAKVTATDLTELLGNLQYNVYRNTKLKCKHVPQVNVLNWGSELEEKFPKSSLCFDYILAADVVYNHPYLEELLATFDHLCQNHTTIFWAMKFRKENTIIENNFFAKFQKMFDMEVVYDLPTLNIKLYKAIRRCKINGYFTE</sequence>
<protein>
    <submittedName>
        <fullName evidence="3">-lysine methyltransferase METTL21E-like</fullName>
    </submittedName>
</protein>
<keyword evidence="1 3" id="KW-0808">Transferase</keyword>
<keyword evidence="1 3" id="KW-0489">Methyltransferase</keyword>
<evidence type="ECO:0000313" key="4">
    <source>
        <dbReference type="Proteomes" id="UP001295444"/>
    </source>
</evidence>
<dbReference type="InterPro" id="IPR029063">
    <property type="entry name" value="SAM-dependent_MTases_sf"/>
</dbReference>
<accession>A0AAD1VL49</accession>
<dbReference type="GO" id="GO:0008168">
    <property type="term" value="F:methyltransferase activity"/>
    <property type="evidence" value="ECO:0007669"/>
    <property type="project" value="UniProtKB-KW"/>
</dbReference>
<dbReference type="PANTHER" id="PTHR14614">
    <property type="entry name" value="HEPATOCELLULAR CARCINOMA-ASSOCIATED ANTIGEN"/>
    <property type="match status" value="1"/>
</dbReference>
<reference evidence="3" key="1">
    <citation type="submission" date="2022-03" db="EMBL/GenBank/DDBJ databases">
        <authorList>
            <person name="Alioto T."/>
            <person name="Alioto T."/>
            <person name="Gomez Garrido J."/>
        </authorList>
    </citation>
    <scope>NUCLEOTIDE SEQUENCE</scope>
</reference>
<organism evidence="3 4">
    <name type="scientific">Pelobates cultripes</name>
    <name type="common">Western spadefoot toad</name>
    <dbReference type="NCBI Taxonomy" id="61616"/>
    <lineage>
        <taxon>Eukaryota</taxon>
        <taxon>Metazoa</taxon>
        <taxon>Chordata</taxon>
        <taxon>Craniata</taxon>
        <taxon>Vertebrata</taxon>
        <taxon>Euteleostomi</taxon>
        <taxon>Amphibia</taxon>
        <taxon>Batrachia</taxon>
        <taxon>Anura</taxon>
        <taxon>Pelobatoidea</taxon>
        <taxon>Pelobatidae</taxon>
        <taxon>Pelobates</taxon>
    </lineage>
</organism>
<dbReference type="SUPFAM" id="SSF53335">
    <property type="entry name" value="S-adenosyl-L-methionine-dependent methyltransferases"/>
    <property type="match status" value="1"/>
</dbReference>